<feature type="compositionally biased region" description="Low complexity" evidence="1">
    <location>
        <begin position="98"/>
        <end position="110"/>
    </location>
</feature>
<evidence type="ECO:0000256" key="1">
    <source>
        <dbReference type="SAM" id="MobiDB-lite"/>
    </source>
</evidence>
<evidence type="ECO:0000313" key="3">
    <source>
        <dbReference type="Proteomes" id="UP000236178"/>
    </source>
</evidence>
<dbReference type="Proteomes" id="UP000236178">
    <property type="component" value="Unassembled WGS sequence"/>
</dbReference>
<dbReference type="EMBL" id="PJOS01000104">
    <property type="protein sequence ID" value="PKT68593.1"/>
    <property type="molecule type" value="Genomic_DNA"/>
</dbReference>
<proteinExistence type="predicted"/>
<dbReference type="AlphaFoldDB" id="A0A2I0SF83"/>
<gene>
    <name evidence="2" type="ORF">CW362_34185</name>
</gene>
<dbReference type="OrthoDB" id="7061676at2"/>
<keyword evidence="3" id="KW-1185">Reference proteome</keyword>
<name>A0A2I0SF83_9ACTN</name>
<organism evidence="2 3">
    <name type="scientific">Streptomyces populi</name>
    <dbReference type="NCBI Taxonomy" id="2058924"/>
    <lineage>
        <taxon>Bacteria</taxon>
        <taxon>Bacillati</taxon>
        <taxon>Actinomycetota</taxon>
        <taxon>Actinomycetes</taxon>
        <taxon>Kitasatosporales</taxon>
        <taxon>Streptomycetaceae</taxon>
        <taxon>Streptomyces</taxon>
    </lineage>
</organism>
<accession>A0A2I0SF83</accession>
<feature type="region of interest" description="Disordered" evidence="1">
    <location>
        <begin position="75"/>
        <end position="153"/>
    </location>
</feature>
<sequence length="153" mass="16559">MSVEHVPVDEQRVDEPTVGWVDTTAGDRGLKFRGYEPFRAGHDGLRDRDDVRPRRHGVLPFLPAPARNARRAFGRCGTRASSSRPLTARPVRASLRTPGAPGAPAAGRPKAVPPIRPTGVTASPQGRSGKAGTVWPEKLVTDRGCRPGRRWTS</sequence>
<evidence type="ECO:0000313" key="2">
    <source>
        <dbReference type="EMBL" id="PKT68593.1"/>
    </source>
</evidence>
<comment type="caution">
    <text evidence="2">The sequence shown here is derived from an EMBL/GenBank/DDBJ whole genome shotgun (WGS) entry which is preliminary data.</text>
</comment>
<protein>
    <submittedName>
        <fullName evidence="2">Uncharacterized protein</fullName>
    </submittedName>
</protein>
<reference evidence="2 3" key="1">
    <citation type="submission" date="2017-12" db="EMBL/GenBank/DDBJ databases">
        <title>Streptomyces populusis sp. nov., a novel endophytic actinobacterium isolated from stems of Populus adenopoda Maxim.</title>
        <authorList>
            <person name="Wang Z."/>
        </authorList>
    </citation>
    <scope>NUCLEOTIDE SEQUENCE [LARGE SCALE GENOMIC DNA]</scope>
    <source>
        <strain evidence="2 3">A249</strain>
    </source>
</reference>